<dbReference type="RefSeq" id="WP_076457162.1">
    <property type="nucleotide sequence ID" value="NZ_FTOB01000012.1"/>
</dbReference>
<proteinExistence type="predicted"/>
<comment type="caution">
    <text evidence="1">The sequence shown here is derived from an EMBL/GenBank/DDBJ whole genome shotgun (WGS) entry which is preliminary data.</text>
</comment>
<dbReference type="InterPro" id="IPR014710">
    <property type="entry name" value="RmlC-like_jellyroll"/>
</dbReference>
<dbReference type="InterPro" id="IPR018490">
    <property type="entry name" value="cNMP-bd_dom_sf"/>
</dbReference>
<organism evidence="1 2">
    <name type="scientific">Zobellia uliginosa</name>
    <dbReference type="NCBI Taxonomy" id="143224"/>
    <lineage>
        <taxon>Bacteria</taxon>
        <taxon>Pseudomonadati</taxon>
        <taxon>Bacteroidota</taxon>
        <taxon>Flavobacteriia</taxon>
        <taxon>Flavobacteriales</taxon>
        <taxon>Flavobacteriaceae</taxon>
        <taxon>Zobellia</taxon>
    </lineage>
</organism>
<evidence type="ECO:0000313" key="1">
    <source>
        <dbReference type="EMBL" id="SIT13095.1"/>
    </source>
</evidence>
<dbReference type="EMBL" id="FTOB01000012">
    <property type="protein sequence ID" value="SIT13095.1"/>
    <property type="molecule type" value="Genomic_DNA"/>
</dbReference>
<gene>
    <name evidence="1" type="ORF">SAMN05421766_11238</name>
</gene>
<keyword evidence="2" id="KW-1185">Reference proteome</keyword>
<name>A0ABY1L1W0_9FLAO</name>
<sequence length="180" mass="21225">MPFEEHDWKAIEPYLSTVGFDEGERLLHPPQICGFIAFIKSGSIRSYHTNDQLVETNLLLRSDNEFITDYESFIREEPATLSIQGLEKGEAIFLDRTGLNALYETSFYWNKFGRIISEQIFVNSKRRTEQLLFLNPRERYLLLMKEHPDYFQKYSLKHIASYLGITPQSLSRIRNQLSRH</sequence>
<protein>
    <submittedName>
        <fullName evidence="1">cAMP-binding domain of CRP or a regulatory subunit of cAMP-dependent protein kinases</fullName>
    </submittedName>
</protein>
<dbReference type="SUPFAM" id="SSF51206">
    <property type="entry name" value="cAMP-binding domain-like"/>
    <property type="match status" value="1"/>
</dbReference>
<reference evidence="1 2" key="1">
    <citation type="submission" date="2017-01" db="EMBL/GenBank/DDBJ databases">
        <authorList>
            <person name="Varghese N."/>
            <person name="Submissions S."/>
        </authorList>
    </citation>
    <scope>NUCLEOTIDE SEQUENCE [LARGE SCALE GENOMIC DNA]</scope>
    <source>
        <strain evidence="1 2">DSM 2061</strain>
    </source>
</reference>
<dbReference type="Gene3D" id="2.60.120.10">
    <property type="entry name" value="Jelly Rolls"/>
    <property type="match status" value="1"/>
</dbReference>
<accession>A0ABY1L1W0</accession>
<evidence type="ECO:0000313" key="2">
    <source>
        <dbReference type="Proteomes" id="UP000185728"/>
    </source>
</evidence>
<dbReference type="Proteomes" id="UP000185728">
    <property type="component" value="Unassembled WGS sequence"/>
</dbReference>